<accession>A0AAV2REL6</accession>
<feature type="non-terminal residue" evidence="2">
    <location>
        <position position="1"/>
    </location>
</feature>
<feature type="domain" description="WAP" evidence="1">
    <location>
        <begin position="82"/>
        <end position="124"/>
    </location>
</feature>
<dbReference type="Proteomes" id="UP001497623">
    <property type="component" value="Unassembled WGS sequence"/>
</dbReference>
<dbReference type="InterPro" id="IPR008197">
    <property type="entry name" value="WAP_dom"/>
</dbReference>
<evidence type="ECO:0000259" key="1">
    <source>
        <dbReference type="Pfam" id="PF00095"/>
    </source>
</evidence>
<organism evidence="2 3">
    <name type="scientific">Meganyctiphanes norvegica</name>
    <name type="common">Northern krill</name>
    <name type="synonym">Thysanopoda norvegica</name>
    <dbReference type="NCBI Taxonomy" id="48144"/>
    <lineage>
        <taxon>Eukaryota</taxon>
        <taxon>Metazoa</taxon>
        <taxon>Ecdysozoa</taxon>
        <taxon>Arthropoda</taxon>
        <taxon>Crustacea</taxon>
        <taxon>Multicrustacea</taxon>
        <taxon>Malacostraca</taxon>
        <taxon>Eumalacostraca</taxon>
        <taxon>Eucarida</taxon>
        <taxon>Euphausiacea</taxon>
        <taxon>Euphausiidae</taxon>
        <taxon>Meganyctiphanes</taxon>
    </lineage>
</organism>
<dbReference type="EMBL" id="CAXKWB010019991">
    <property type="protein sequence ID" value="CAL4122359.1"/>
    <property type="molecule type" value="Genomic_DNA"/>
</dbReference>
<evidence type="ECO:0000313" key="2">
    <source>
        <dbReference type="EMBL" id="CAL4122359.1"/>
    </source>
</evidence>
<dbReference type="GO" id="GO:0030414">
    <property type="term" value="F:peptidase inhibitor activity"/>
    <property type="evidence" value="ECO:0007669"/>
    <property type="project" value="InterPro"/>
</dbReference>
<dbReference type="GO" id="GO:0005576">
    <property type="term" value="C:extracellular region"/>
    <property type="evidence" value="ECO:0007669"/>
    <property type="project" value="InterPro"/>
</dbReference>
<dbReference type="Pfam" id="PF00095">
    <property type="entry name" value="WAP"/>
    <property type="match status" value="1"/>
</dbReference>
<name>A0AAV2REL6_MEGNR</name>
<dbReference type="AlphaFoldDB" id="A0AAV2REL6"/>
<reference evidence="2 3" key="1">
    <citation type="submission" date="2024-05" db="EMBL/GenBank/DDBJ databases">
        <authorList>
            <person name="Wallberg A."/>
        </authorList>
    </citation>
    <scope>NUCLEOTIDE SEQUENCE [LARGE SCALE GENOMIC DNA]</scope>
</reference>
<proteinExistence type="predicted"/>
<comment type="caution">
    <text evidence="2">The sequence shown here is derived from an EMBL/GenBank/DDBJ whole genome shotgun (WGS) entry which is preliminary data.</text>
</comment>
<evidence type="ECO:0000313" key="3">
    <source>
        <dbReference type="Proteomes" id="UP001497623"/>
    </source>
</evidence>
<sequence>CLYTVLLHFNNCSRQSLTGLRANLITNGIFLAQMFKHDISVATLVVVLITIGVVSGQGSGSCRTWCPRPDSTGQYDCCDHPHPGQCPSAHIDCPNLPAARILPTPCQDDGQCIFSEKCCINSCLGYMHCRRAGHF</sequence>
<protein>
    <recommendedName>
        <fullName evidence="1">WAP domain-containing protein</fullName>
    </recommendedName>
</protein>
<keyword evidence="3" id="KW-1185">Reference proteome</keyword>
<gene>
    <name evidence="2" type="ORF">MNOR_LOCUS23081</name>
</gene>